<evidence type="ECO:0000256" key="5">
    <source>
        <dbReference type="ARBA" id="ARBA00022989"/>
    </source>
</evidence>
<accession>A0ABW1R0I7</accession>
<dbReference type="PANTHER" id="PTHR21461">
    <property type="entry name" value="GLYCOSYLTRANSFERASE FAMILY 92 PROTEIN"/>
    <property type="match status" value="1"/>
</dbReference>
<dbReference type="PANTHER" id="PTHR21461:SF12">
    <property type="entry name" value="GALACTAN BETA-1,4-GALACTOSYLTRANSFERASE GALS2"/>
    <property type="match status" value="1"/>
</dbReference>
<evidence type="ECO:0000256" key="1">
    <source>
        <dbReference type="ARBA" id="ARBA00004167"/>
    </source>
</evidence>
<evidence type="ECO:0000256" key="6">
    <source>
        <dbReference type="ARBA" id="ARBA00023136"/>
    </source>
</evidence>
<keyword evidence="3" id="KW-0808">Transferase</keyword>
<evidence type="ECO:0000313" key="7">
    <source>
        <dbReference type="EMBL" id="MFC6153605.1"/>
    </source>
</evidence>
<proteinExistence type="predicted"/>
<keyword evidence="6" id="KW-0472">Membrane</keyword>
<protein>
    <submittedName>
        <fullName evidence="7">Glycosyltransferase family 2 protein</fullName>
    </submittedName>
</protein>
<evidence type="ECO:0000256" key="4">
    <source>
        <dbReference type="ARBA" id="ARBA00022692"/>
    </source>
</evidence>
<organism evidence="7 8">
    <name type="scientific">Nocardioides yefusunii</name>
    <dbReference type="NCBI Taxonomy" id="2500546"/>
    <lineage>
        <taxon>Bacteria</taxon>
        <taxon>Bacillati</taxon>
        <taxon>Actinomycetota</taxon>
        <taxon>Actinomycetes</taxon>
        <taxon>Propionibacteriales</taxon>
        <taxon>Nocardioidaceae</taxon>
        <taxon>Nocardioides</taxon>
    </lineage>
</organism>
<dbReference type="Pfam" id="PF01697">
    <property type="entry name" value="Glyco_transf_92"/>
    <property type="match status" value="1"/>
</dbReference>
<comment type="subcellular location">
    <subcellularLocation>
        <location evidence="1">Membrane</location>
        <topology evidence="1">Single-pass membrane protein</topology>
    </subcellularLocation>
</comment>
<dbReference type="InterPro" id="IPR008166">
    <property type="entry name" value="Glyco_transf_92"/>
</dbReference>
<evidence type="ECO:0000256" key="3">
    <source>
        <dbReference type="ARBA" id="ARBA00022679"/>
    </source>
</evidence>
<evidence type="ECO:0000313" key="8">
    <source>
        <dbReference type="Proteomes" id="UP001596098"/>
    </source>
</evidence>
<gene>
    <name evidence="7" type="ORF">ACFPWU_08015</name>
</gene>
<keyword evidence="5" id="KW-1133">Transmembrane helix</keyword>
<dbReference type="EMBL" id="JBHSQI010000003">
    <property type="protein sequence ID" value="MFC6153605.1"/>
    <property type="molecule type" value="Genomic_DNA"/>
</dbReference>
<dbReference type="Pfam" id="PF13704">
    <property type="entry name" value="Glyco_tranf_2_4"/>
    <property type="match status" value="1"/>
</dbReference>
<keyword evidence="8" id="KW-1185">Reference proteome</keyword>
<evidence type="ECO:0000256" key="2">
    <source>
        <dbReference type="ARBA" id="ARBA00022676"/>
    </source>
</evidence>
<reference evidence="8" key="1">
    <citation type="journal article" date="2019" name="Int. J. Syst. Evol. Microbiol.">
        <title>The Global Catalogue of Microorganisms (GCM) 10K type strain sequencing project: providing services to taxonomists for standard genome sequencing and annotation.</title>
        <authorList>
            <consortium name="The Broad Institute Genomics Platform"/>
            <consortium name="The Broad Institute Genome Sequencing Center for Infectious Disease"/>
            <person name="Wu L."/>
            <person name="Ma J."/>
        </authorList>
    </citation>
    <scope>NUCLEOTIDE SEQUENCE [LARGE SCALE GENOMIC DNA]</scope>
    <source>
        <strain evidence="8">DFY28</strain>
    </source>
</reference>
<keyword evidence="2" id="KW-0328">Glycosyltransferase</keyword>
<dbReference type="Proteomes" id="UP001596098">
    <property type="component" value="Unassembled WGS sequence"/>
</dbReference>
<keyword evidence="4" id="KW-0812">Transmembrane</keyword>
<sequence>MVFAVVTQSRGDARRLAEWVTYHSRIGFEEFHIVLDGLVDDSDKVLADLDVDARIHVHHRAESGEYQAGMDQAERWRANRQWREDNAELLASLPFRCQDPLSLRQGLNISPLMEEITADRRGWIALIDVDEFIALPRDGSIRALVRRINAEKRTSRISFLNFNVDTEGYDPSRPILEQHSMRWSREDVLAHPDPAWGRRYKTMARFKVATPYRSVHKINRGPRVVVDPEDARLLHYRTPAQRMVPHVPYTVEDPLSMPPAPVPAPPRSRRTLRSALSGLRRRVRRTFSRG</sequence>
<dbReference type="RefSeq" id="WP_128221406.1">
    <property type="nucleotide sequence ID" value="NZ_CP034929.1"/>
</dbReference>
<comment type="caution">
    <text evidence="7">The sequence shown here is derived from an EMBL/GenBank/DDBJ whole genome shotgun (WGS) entry which is preliminary data.</text>
</comment>
<name>A0ABW1R0I7_9ACTN</name>